<dbReference type="GO" id="GO:0005737">
    <property type="term" value="C:cytoplasm"/>
    <property type="evidence" value="ECO:0007669"/>
    <property type="project" value="TreeGrafter"/>
</dbReference>
<comment type="pathway">
    <text evidence="9">Phospholipid metabolism; phosphatidylethanolamine biosynthesis; phosphatidylethanolamine from ethanolamine: step 2/3.</text>
</comment>
<dbReference type="Proteomes" id="UP000660262">
    <property type="component" value="Unassembled WGS sequence"/>
</dbReference>
<organism evidence="14 15">
    <name type="scientific">Pycnococcus provasolii</name>
    <dbReference type="NCBI Taxonomy" id="41880"/>
    <lineage>
        <taxon>Eukaryota</taxon>
        <taxon>Viridiplantae</taxon>
        <taxon>Chlorophyta</taxon>
        <taxon>Pseudoscourfieldiophyceae</taxon>
        <taxon>Pseudoscourfieldiales</taxon>
        <taxon>Pycnococcaceae</taxon>
        <taxon>Pycnococcus</taxon>
    </lineage>
</organism>
<proteinExistence type="inferred from homology"/>
<comment type="similarity">
    <text evidence="2">Belongs to the cytidylyltransferase family.</text>
</comment>
<comment type="caution">
    <text evidence="14">The sequence shown here is derived from an EMBL/GenBank/DDBJ whole genome shotgun (WGS) entry which is preliminary data.</text>
</comment>
<dbReference type="InterPro" id="IPR014729">
    <property type="entry name" value="Rossmann-like_a/b/a_fold"/>
</dbReference>
<dbReference type="Gene3D" id="3.40.50.620">
    <property type="entry name" value="HUPs"/>
    <property type="match status" value="2"/>
</dbReference>
<name>A0A830HRW4_9CHLO</name>
<dbReference type="OrthoDB" id="40021at2759"/>
<evidence type="ECO:0000256" key="10">
    <source>
        <dbReference type="ARBA" id="ARBA00024221"/>
    </source>
</evidence>
<evidence type="ECO:0000256" key="4">
    <source>
        <dbReference type="ARBA" id="ARBA00022679"/>
    </source>
</evidence>
<sequence>MALVLLFSAASAAAAAAWSAQLRRRSKRRRVYMDGCFDMMHAGHFNALRQASRCAEGAELVVGVVGDAEIVKAKGSAPVIPEAERVEQVQLCRWVDEVLDDVPYDLHPSFVGELLGSRHRVDLVVHGDDPCLLPDGTDAYAEVKRQGRFVEVPRTEGISSTDIVGRILGHVARESAEAPQLLFTGARVEEFRHGGEACLPPPVGHTSPVVGYVDGAFDLCHVGHATFLRMCREHCDVLIVGCHADGVVRERRRRQHAAARTREEAEERAPLPLLSLHERCLALWAQRAVSDVVVGAPLCATADLLATLRVRKVFRGTVSEGSGLVGTGDRLDGLRKRRLVFDLKSPSSVTTHEVVRRVLNRKEEFEKRYETKSAKEAAYYFNKSSSRSPVNAESNRNGG</sequence>
<protein>
    <recommendedName>
        <fullName evidence="10">ethanolamine-phosphate cytidylyltransferase</fullName>
        <ecNumber evidence="10">2.7.7.14</ecNumber>
    </recommendedName>
    <alternativeName>
        <fullName evidence="11">CTP:phosphoethanolamine cytidylyltransferase</fullName>
    </alternativeName>
</protein>
<evidence type="ECO:0000256" key="12">
    <source>
        <dbReference type="SAM" id="SignalP"/>
    </source>
</evidence>
<dbReference type="PANTHER" id="PTHR45780">
    <property type="entry name" value="ETHANOLAMINE-PHOSPHATE CYTIDYLYLTRANSFERASE"/>
    <property type="match status" value="1"/>
</dbReference>
<dbReference type="InterPro" id="IPR004821">
    <property type="entry name" value="Cyt_trans-like"/>
</dbReference>
<evidence type="ECO:0000256" key="1">
    <source>
        <dbReference type="ARBA" id="ARBA00005189"/>
    </source>
</evidence>
<evidence type="ECO:0000256" key="2">
    <source>
        <dbReference type="ARBA" id="ARBA00010101"/>
    </source>
</evidence>
<dbReference type="PANTHER" id="PTHR45780:SF2">
    <property type="entry name" value="ETHANOLAMINE-PHOSPHATE CYTIDYLYLTRANSFERASE"/>
    <property type="match status" value="1"/>
</dbReference>
<comment type="pathway">
    <text evidence="1">Lipid metabolism.</text>
</comment>
<feature type="chain" id="PRO_5032806989" description="ethanolamine-phosphate cytidylyltransferase" evidence="12">
    <location>
        <begin position="17"/>
        <end position="399"/>
    </location>
</feature>
<dbReference type="EMBL" id="BNJQ01000024">
    <property type="protein sequence ID" value="GHP09423.1"/>
    <property type="molecule type" value="Genomic_DNA"/>
</dbReference>
<gene>
    <name evidence="14" type="ORF">PPROV_000815800</name>
</gene>
<dbReference type="GO" id="GO:0004306">
    <property type="term" value="F:ethanolamine-phosphate cytidylyltransferase activity"/>
    <property type="evidence" value="ECO:0007669"/>
    <property type="project" value="UniProtKB-EC"/>
</dbReference>
<reference evidence="14" key="1">
    <citation type="submission" date="2020-10" db="EMBL/GenBank/DDBJ databases">
        <title>Unveiling of a novel bifunctional photoreceptor, Dualchrome1, isolated from a cosmopolitan green alga.</title>
        <authorList>
            <person name="Suzuki S."/>
            <person name="Kawachi M."/>
        </authorList>
    </citation>
    <scope>NUCLEOTIDE SEQUENCE</scope>
    <source>
        <strain evidence="14">NIES 2893</strain>
    </source>
</reference>
<evidence type="ECO:0000256" key="6">
    <source>
        <dbReference type="ARBA" id="ARBA00023098"/>
    </source>
</evidence>
<dbReference type="GO" id="GO:0006646">
    <property type="term" value="P:phosphatidylethanolamine biosynthetic process"/>
    <property type="evidence" value="ECO:0007669"/>
    <property type="project" value="UniProtKB-UniPathway"/>
</dbReference>
<dbReference type="Pfam" id="PF01467">
    <property type="entry name" value="CTP_transf_like"/>
    <property type="match status" value="2"/>
</dbReference>
<evidence type="ECO:0000256" key="11">
    <source>
        <dbReference type="ARBA" id="ARBA00031473"/>
    </source>
</evidence>
<keyword evidence="4" id="KW-0808">Transferase</keyword>
<keyword evidence="8" id="KW-1208">Phospholipid metabolism</keyword>
<evidence type="ECO:0000256" key="3">
    <source>
        <dbReference type="ARBA" id="ARBA00022516"/>
    </source>
</evidence>
<evidence type="ECO:0000256" key="7">
    <source>
        <dbReference type="ARBA" id="ARBA00023209"/>
    </source>
</evidence>
<evidence type="ECO:0000256" key="9">
    <source>
        <dbReference type="ARBA" id="ARBA00024191"/>
    </source>
</evidence>
<keyword evidence="6" id="KW-0443">Lipid metabolism</keyword>
<dbReference type="NCBIfam" id="TIGR00125">
    <property type="entry name" value="cyt_tran_rel"/>
    <property type="match status" value="2"/>
</dbReference>
<dbReference type="SUPFAM" id="SSF52374">
    <property type="entry name" value="Nucleotidylyl transferase"/>
    <property type="match status" value="2"/>
</dbReference>
<keyword evidence="7" id="KW-0594">Phospholipid biosynthesis</keyword>
<accession>A0A830HRW4</accession>
<evidence type="ECO:0000256" key="8">
    <source>
        <dbReference type="ARBA" id="ARBA00023264"/>
    </source>
</evidence>
<evidence type="ECO:0000313" key="14">
    <source>
        <dbReference type="EMBL" id="GHP09423.1"/>
    </source>
</evidence>
<feature type="domain" description="Cytidyltransferase-like" evidence="13">
    <location>
        <begin position="32"/>
        <end position="165"/>
    </location>
</feature>
<dbReference type="EC" id="2.7.7.14" evidence="10"/>
<dbReference type="InterPro" id="IPR044608">
    <property type="entry name" value="Ect1/PCYT2"/>
</dbReference>
<keyword evidence="15" id="KW-1185">Reference proteome</keyword>
<evidence type="ECO:0000259" key="13">
    <source>
        <dbReference type="Pfam" id="PF01467"/>
    </source>
</evidence>
<dbReference type="UniPathway" id="UPA00558">
    <property type="reaction ID" value="UER00742"/>
</dbReference>
<keyword evidence="5" id="KW-0548">Nucleotidyltransferase</keyword>
<dbReference type="AlphaFoldDB" id="A0A830HRW4"/>
<keyword evidence="3" id="KW-0444">Lipid biosynthesis</keyword>
<evidence type="ECO:0000256" key="5">
    <source>
        <dbReference type="ARBA" id="ARBA00022695"/>
    </source>
</evidence>
<keyword evidence="12" id="KW-0732">Signal</keyword>
<feature type="domain" description="Cytidyltransferase-like" evidence="13">
    <location>
        <begin position="212"/>
        <end position="259"/>
    </location>
</feature>
<feature type="signal peptide" evidence="12">
    <location>
        <begin position="1"/>
        <end position="16"/>
    </location>
</feature>
<evidence type="ECO:0000313" key="15">
    <source>
        <dbReference type="Proteomes" id="UP000660262"/>
    </source>
</evidence>